<dbReference type="EMBL" id="MLAK01000782">
    <property type="protein sequence ID" value="OHT04745.1"/>
    <property type="molecule type" value="Genomic_DNA"/>
</dbReference>
<dbReference type="SUPFAM" id="SSF48371">
    <property type="entry name" value="ARM repeat"/>
    <property type="match status" value="1"/>
</dbReference>
<evidence type="ECO:0000256" key="2">
    <source>
        <dbReference type="ARBA" id="ARBA00022448"/>
    </source>
</evidence>
<dbReference type="GeneID" id="94827638"/>
<name>A0A1J4K001_9EUKA</name>
<organism evidence="4 5">
    <name type="scientific">Tritrichomonas foetus</name>
    <dbReference type="NCBI Taxonomy" id="1144522"/>
    <lineage>
        <taxon>Eukaryota</taxon>
        <taxon>Metamonada</taxon>
        <taxon>Parabasalia</taxon>
        <taxon>Tritrichomonadida</taxon>
        <taxon>Tritrichomonadidae</taxon>
        <taxon>Tritrichomonas</taxon>
    </lineage>
</organism>
<reference evidence="4" key="1">
    <citation type="submission" date="2016-10" db="EMBL/GenBank/DDBJ databases">
        <authorList>
            <person name="Benchimol M."/>
            <person name="Almeida L.G."/>
            <person name="Vasconcelos A.T."/>
            <person name="Perreira-Neves A."/>
            <person name="Rosa I.A."/>
            <person name="Tasca T."/>
            <person name="Bogo M.R."/>
            <person name="de Souza W."/>
        </authorList>
    </citation>
    <scope>NUCLEOTIDE SEQUENCE [LARGE SCALE GENOMIC DNA]</scope>
    <source>
        <strain evidence="4">K</strain>
    </source>
</reference>
<evidence type="ECO:0000313" key="4">
    <source>
        <dbReference type="EMBL" id="OHT04745.1"/>
    </source>
</evidence>
<evidence type="ECO:0000256" key="3">
    <source>
        <dbReference type="ARBA" id="ARBA00022927"/>
    </source>
</evidence>
<dbReference type="RefSeq" id="XP_068357881.1">
    <property type="nucleotide sequence ID" value="XM_068492934.1"/>
</dbReference>
<sequence>MIRSVSQSKNLSKEALFSFTNYQNDFQTQRNSRTLSLRRQNRDQPISLFKVVADQKSRVSLEAPKIETSDFLEVFNSGDEVKIIQLSDAIFKAAQAAPRSIQNIAQSRETMESYGYAFVSAESDNLIMSLLNSILVVFPLCDIESADAFIDTEISLKYYSLLLSENEYIILKTINLIITTSQVSAYCRDSILSFGVHETLISVAENAKNEFLAVLACEALDAIFKHHESIDCDKYESCVDSLIRLTQIPYPEAVNSILSILSSLSKHIIYQLFDNSIDQIALNFLQTPELVENSIILLGNMYISNMKYSKRLANAFIAMISFIQSEYAAYALCTMANLYEIVSADVQSYITPEFIRFIVDIGTTSSCEVKKMVAYFLSTLVLFMPSSLITSITFSELIEIFVEMLGCGIANIILRCIQAIDKILDSLRNSKGIPEALQIIDSNEILDILDRLISDDQQLVSVYASAMSQKITKLIR</sequence>
<evidence type="ECO:0000313" key="5">
    <source>
        <dbReference type="Proteomes" id="UP000179807"/>
    </source>
</evidence>
<protein>
    <submittedName>
        <fullName evidence="4">Uncharacterized protein</fullName>
    </submittedName>
</protein>
<accession>A0A1J4K001</accession>
<keyword evidence="5" id="KW-1185">Reference proteome</keyword>
<comment type="similarity">
    <text evidence="1">Belongs to the importin alpha family.</text>
</comment>
<keyword evidence="3" id="KW-0653">Protein transport</keyword>
<dbReference type="InterPro" id="IPR016024">
    <property type="entry name" value="ARM-type_fold"/>
</dbReference>
<comment type="caution">
    <text evidence="4">The sequence shown here is derived from an EMBL/GenBank/DDBJ whole genome shotgun (WGS) entry which is preliminary data.</text>
</comment>
<dbReference type="Gene3D" id="1.25.10.10">
    <property type="entry name" value="Leucine-rich Repeat Variant"/>
    <property type="match status" value="1"/>
</dbReference>
<evidence type="ECO:0000256" key="1">
    <source>
        <dbReference type="ARBA" id="ARBA00010394"/>
    </source>
</evidence>
<dbReference type="PANTHER" id="PTHR23316">
    <property type="entry name" value="IMPORTIN ALPHA"/>
    <property type="match status" value="1"/>
</dbReference>
<dbReference type="VEuPathDB" id="TrichDB:TRFO_06178"/>
<dbReference type="Proteomes" id="UP000179807">
    <property type="component" value="Unassembled WGS sequence"/>
</dbReference>
<dbReference type="AlphaFoldDB" id="A0A1J4K001"/>
<gene>
    <name evidence="4" type="ORF">TRFO_06178</name>
</gene>
<keyword evidence="2" id="KW-0813">Transport</keyword>
<dbReference type="InterPro" id="IPR011989">
    <property type="entry name" value="ARM-like"/>
</dbReference>
<proteinExistence type="inferred from homology"/>
<dbReference type="GO" id="GO:0015031">
    <property type="term" value="P:protein transport"/>
    <property type="evidence" value="ECO:0007669"/>
    <property type="project" value="UniProtKB-KW"/>
</dbReference>